<protein>
    <submittedName>
        <fullName evidence="2">Uncharacterized protein</fullName>
    </submittedName>
</protein>
<keyword evidence="1" id="KW-1185">Reference proteome</keyword>
<evidence type="ECO:0000313" key="1">
    <source>
        <dbReference type="Proteomes" id="UP000887574"/>
    </source>
</evidence>
<accession>A0A915E4M9</accession>
<reference evidence="2" key="1">
    <citation type="submission" date="2022-11" db="UniProtKB">
        <authorList>
            <consortium name="WormBaseParasite"/>
        </authorList>
    </citation>
    <scope>IDENTIFICATION</scope>
</reference>
<name>A0A915E4M9_9BILA</name>
<sequence length="78" mass="8953">MTGEGNILVEDTLTSCQTNLDSPDVQQNFFKTIKSWSIARWLFYHDSAKQNTVELSTGIDLIINLLEYIFPKDMINIL</sequence>
<evidence type="ECO:0000313" key="2">
    <source>
        <dbReference type="WBParaSite" id="jg25763"/>
    </source>
</evidence>
<dbReference type="AlphaFoldDB" id="A0A915E4M9"/>
<dbReference type="WBParaSite" id="jg25763">
    <property type="protein sequence ID" value="jg25763"/>
    <property type="gene ID" value="jg25763"/>
</dbReference>
<dbReference type="Proteomes" id="UP000887574">
    <property type="component" value="Unplaced"/>
</dbReference>
<proteinExistence type="predicted"/>
<organism evidence="1 2">
    <name type="scientific">Ditylenchus dipsaci</name>
    <dbReference type="NCBI Taxonomy" id="166011"/>
    <lineage>
        <taxon>Eukaryota</taxon>
        <taxon>Metazoa</taxon>
        <taxon>Ecdysozoa</taxon>
        <taxon>Nematoda</taxon>
        <taxon>Chromadorea</taxon>
        <taxon>Rhabditida</taxon>
        <taxon>Tylenchina</taxon>
        <taxon>Tylenchomorpha</taxon>
        <taxon>Sphaerularioidea</taxon>
        <taxon>Anguinidae</taxon>
        <taxon>Anguininae</taxon>
        <taxon>Ditylenchus</taxon>
    </lineage>
</organism>